<evidence type="ECO:0000313" key="1">
    <source>
        <dbReference type="EMBL" id="GIM46642.1"/>
    </source>
</evidence>
<dbReference type="EMBL" id="BOQE01000001">
    <property type="protein sequence ID" value="GIM46642.1"/>
    <property type="molecule type" value="Genomic_DNA"/>
</dbReference>
<keyword evidence="2" id="KW-1185">Reference proteome</keyword>
<accession>A0AAV4LFR2</accession>
<dbReference type="AlphaFoldDB" id="A0AAV4LFR2"/>
<protein>
    <submittedName>
        <fullName evidence="1">Uncharacterized protein</fullName>
    </submittedName>
</protein>
<name>A0AAV4LFR2_9BACL</name>
<proteinExistence type="predicted"/>
<gene>
    <name evidence="1" type="ORF">DNHGIG_21910</name>
</gene>
<sequence length="69" mass="7734">MCYEGEFFGIQVTGTNNHNILEPRCTHCTQVAVHLDYPSQLPHTRVTQPSSEDGQNALHPIISRISVFP</sequence>
<organism evidence="1 2">
    <name type="scientific">Collibacillus ludicampi</name>
    <dbReference type="NCBI Taxonomy" id="2771369"/>
    <lineage>
        <taxon>Bacteria</taxon>
        <taxon>Bacillati</taxon>
        <taxon>Bacillota</taxon>
        <taxon>Bacilli</taxon>
        <taxon>Bacillales</taxon>
        <taxon>Alicyclobacillaceae</taxon>
        <taxon>Collibacillus</taxon>
    </lineage>
</organism>
<reference evidence="1" key="1">
    <citation type="journal article" date="2023" name="Int. J. Syst. Evol. Microbiol.">
        <title>Collibacillus ludicampi gen. nov., sp. nov., a new soil bacterium of the family Alicyclobacillaceae.</title>
        <authorList>
            <person name="Jojima T."/>
            <person name="Ioku Y."/>
            <person name="Fukuta Y."/>
            <person name="Shirasaka N."/>
            <person name="Matsumura Y."/>
            <person name="Mori M."/>
        </authorList>
    </citation>
    <scope>NUCLEOTIDE SEQUENCE</scope>
    <source>
        <strain evidence="1">TP075</strain>
    </source>
</reference>
<comment type="caution">
    <text evidence="1">The sequence shown here is derived from an EMBL/GenBank/DDBJ whole genome shotgun (WGS) entry which is preliminary data.</text>
</comment>
<dbReference type="Proteomes" id="UP001057291">
    <property type="component" value="Unassembled WGS sequence"/>
</dbReference>
<evidence type="ECO:0000313" key="2">
    <source>
        <dbReference type="Proteomes" id="UP001057291"/>
    </source>
</evidence>